<reference evidence="2 3" key="1">
    <citation type="submission" date="2020-04" db="EMBL/GenBank/DDBJ databases">
        <authorList>
            <person name="De Canck E."/>
        </authorList>
    </citation>
    <scope>NUCLEOTIDE SEQUENCE [LARGE SCALE GENOMIC DNA]</scope>
    <source>
        <strain evidence="2 3">LMG 28688</strain>
    </source>
</reference>
<dbReference type="InterPro" id="IPR036736">
    <property type="entry name" value="ACP-like_sf"/>
</dbReference>
<feature type="domain" description="Carrier" evidence="1">
    <location>
        <begin position="20"/>
        <end position="75"/>
    </location>
</feature>
<dbReference type="InterPro" id="IPR009081">
    <property type="entry name" value="PP-bd_ACP"/>
</dbReference>
<dbReference type="Gene3D" id="1.10.1200.10">
    <property type="entry name" value="ACP-like"/>
    <property type="match status" value="1"/>
</dbReference>
<evidence type="ECO:0000259" key="1">
    <source>
        <dbReference type="Pfam" id="PF00550"/>
    </source>
</evidence>
<dbReference type="SUPFAM" id="SSF47336">
    <property type="entry name" value="ACP-like"/>
    <property type="match status" value="1"/>
</dbReference>
<keyword evidence="3" id="KW-1185">Reference proteome</keyword>
<name>A0A6J5FBS8_9BURK</name>
<organism evidence="2 3">
    <name type="scientific">Paraburkholderia caffeinitolerans</name>
    <dbReference type="NCBI Taxonomy" id="1723730"/>
    <lineage>
        <taxon>Bacteria</taxon>
        <taxon>Pseudomonadati</taxon>
        <taxon>Pseudomonadota</taxon>
        <taxon>Betaproteobacteria</taxon>
        <taxon>Burkholderiales</taxon>
        <taxon>Burkholderiaceae</taxon>
        <taxon>Paraburkholderia</taxon>
    </lineage>
</organism>
<dbReference type="Proteomes" id="UP000494119">
    <property type="component" value="Unassembled WGS sequence"/>
</dbReference>
<evidence type="ECO:0000313" key="3">
    <source>
        <dbReference type="Proteomes" id="UP000494119"/>
    </source>
</evidence>
<dbReference type="AlphaFoldDB" id="A0A6J5FBS8"/>
<proteinExistence type="predicted"/>
<gene>
    <name evidence="2" type="ORF">LMG28688_00187</name>
</gene>
<sequence>MTEQMIYSQLQPIFDDLFDTGDLALAADTTADDVDGWDSLNHVMLILAVQKRFKVKFSAAEISGLENVGALVALIGKKLGTA</sequence>
<dbReference type="RefSeq" id="WP_129561345.1">
    <property type="nucleotide sequence ID" value="NZ_CADIKL010000001.1"/>
</dbReference>
<evidence type="ECO:0000313" key="2">
    <source>
        <dbReference type="EMBL" id="CAB3776210.1"/>
    </source>
</evidence>
<dbReference type="EMBL" id="CADIKL010000001">
    <property type="protein sequence ID" value="CAB3776210.1"/>
    <property type="molecule type" value="Genomic_DNA"/>
</dbReference>
<protein>
    <recommendedName>
        <fullName evidence="1">Carrier domain-containing protein</fullName>
    </recommendedName>
</protein>
<dbReference type="Pfam" id="PF00550">
    <property type="entry name" value="PP-binding"/>
    <property type="match status" value="1"/>
</dbReference>
<accession>A0A6J5FBS8</accession>